<dbReference type="PATRIC" id="fig|1420583.3.peg.3979"/>
<dbReference type="InterPro" id="IPR020846">
    <property type="entry name" value="MFS_dom"/>
</dbReference>
<feature type="transmembrane region" description="Helical" evidence="7">
    <location>
        <begin position="285"/>
        <end position="303"/>
    </location>
</feature>
<dbReference type="InterPro" id="IPR036259">
    <property type="entry name" value="MFS_trans_sf"/>
</dbReference>
<dbReference type="PROSITE" id="PS50850">
    <property type="entry name" value="MFS"/>
    <property type="match status" value="1"/>
</dbReference>
<feature type="transmembrane region" description="Helical" evidence="7">
    <location>
        <begin position="219"/>
        <end position="242"/>
    </location>
</feature>
<evidence type="ECO:0000313" key="10">
    <source>
        <dbReference type="Proteomes" id="UP000052232"/>
    </source>
</evidence>
<feature type="transmembrane region" description="Helical" evidence="7">
    <location>
        <begin position="370"/>
        <end position="389"/>
    </location>
</feature>
<keyword evidence="10" id="KW-1185">Reference proteome</keyword>
<organism evidence="9 10">
    <name type="scientific">Sphingobium cupriresistens LL01</name>
    <dbReference type="NCBI Taxonomy" id="1420583"/>
    <lineage>
        <taxon>Bacteria</taxon>
        <taxon>Pseudomonadati</taxon>
        <taxon>Pseudomonadota</taxon>
        <taxon>Alphaproteobacteria</taxon>
        <taxon>Sphingomonadales</taxon>
        <taxon>Sphingomonadaceae</taxon>
        <taxon>Sphingobium</taxon>
    </lineage>
</organism>
<evidence type="ECO:0000256" key="2">
    <source>
        <dbReference type="ARBA" id="ARBA00022448"/>
    </source>
</evidence>
<name>A0A0J7XKU7_9SPHN</name>
<evidence type="ECO:0000313" key="9">
    <source>
        <dbReference type="EMBL" id="KMS52302.1"/>
    </source>
</evidence>
<dbReference type="Proteomes" id="UP000052232">
    <property type="component" value="Unassembled WGS sequence"/>
</dbReference>
<keyword evidence="4 7" id="KW-0812">Transmembrane</keyword>
<keyword evidence="3" id="KW-1003">Cell membrane</keyword>
<accession>A0A0J7XKU7</accession>
<gene>
    <name evidence="9" type="ORF">V473_20845</name>
</gene>
<sequence>MEASLPATVIEAARDRGELGFVVLLFAATAVALGNSVVLPFLPEMVGQMSPDASALARGRLVVALVTVSQIAGCLSAPLWGWISDRWKRWPILVVGLLGFSLTMALYSAVGFERLYVLRLLNGVFAAAVVPTAFAMVADRSPDLVRRARQFTWLNALVFAGDLTGPLLGEISVALGATSPFLAPAALSAIAMPGLLLVSRESATGPVGSVPRPKAREALVPLLLISAIASGCLTVLHLTLSLGSGARDLFRENVSMLFALCGAAMLVAQLVPFTGRRVTVGAAWLLRPMLAGLAAALIIAVFARTLWVLVPVFLLAGWSTATLKLLTNYLTSKASPGTQGSGLALQYAAVSASQAAASIVTGWASASEHLMLWLAAAAALAVTAMTLRLKD</sequence>
<feature type="transmembrane region" description="Helical" evidence="7">
    <location>
        <begin position="181"/>
        <end position="198"/>
    </location>
</feature>
<feature type="domain" description="Major facilitator superfamily (MFS) profile" evidence="8">
    <location>
        <begin position="20"/>
        <end position="391"/>
    </location>
</feature>
<dbReference type="STRING" id="1420583.V473_20845"/>
<feature type="transmembrane region" description="Helical" evidence="7">
    <location>
        <begin position="21"/>
        <end position="42"/>
    </location>
</feature>
<evidence type="ECO:0000256" key="4">
    <source>
        <dbReference type="ARBA" id="ARBA00022692"/>
    </source>
</evidence>
<dbReference type="Gene3D" id="1.20.1250.20">
    <property type="entry name" value="MFS general substrate transporter like domains"/>
    <property type="match status" value="1"/>
</dbReference>
<feature type="transmembrane region" description="Helical" evidence="7">
    <location>
        <begin position="150"/>
        <end position="169"/>
    </location>
</feature>
<dbReference type="Pfam" id="PF07690">
    <property type="entry name" value="MFS_1"/>
    <property type="match status" value="1"/>
</dbReference>
<dbReference type="EMBL" id="JACT01000006">
    <property type="protein sequence ID" value="KMS52302.1"/>
    <property type="molecule type" value="Genomic_DNA"/>
</dbReference>
<feature type="transmembrane region" description="Helical" evidence="7">
    <location>
        <begin position="116"/>
        <end position="138"/>
    </location>
</feature>
<evidence type="ECO:0000256" key="7">
    <source>
        <dbReference type="SAM" id="Phobius"/>
    </source>
</evidence>
<dbReference type="AlphaFoldDB" id="A0A0J7XKU7"/>
<feature type="transmembrane region" description="Helical" evidence="7">
    <location>
        <begin position="254"/>
        <end position="273"/>
    </location>
</feature>
<proteinExistence type="predicted"/>
<dbReference type="PANTHER" id="PTHR43414">
    <property type="entry name" value="MULTIDRUG RESISTANCE PROTEIN MDTG"/>
    <property type="match status" value="1"/>
</dbReference>
<keyword evidence="6 7" id="KW-0472">Membrane</keyword>
<evidence type="ECO:0000259" key="8">
    <source>
        <dbReference type="PROSITE" id="PS50850"/>
    </source>
</evidence>
<dbReference type="InterPro" id="IPR011701">
    <property type="entry name" value="MFS"/>
</dbReference>
<comment type="caution">
    <text evidence="9">The sequence shown here is derived from an EMBL/GenBank/DDBJ whole genome shotgun (WGS) entry which is preliminary data.</text>
</comment>
<feature type="transmembrane region" description="Helical" evidence="7">
    <location>
        <begin position="343"/>
        <end position="364"/>
    </location>
</feature>
<dbReference type="PANTHER" id="PTHR43414:SF6">
    <property type="entry name" value="MULTIDRUG RESISTANCE PROTEIN MDTG"/>
    <property type="match status" value="1"/>
</dbReference>
<keyword evidence="2" id="KW-0813">Transport</keyword>
<reference evidence="9 10" key="1">
    <citation type="journal article" date="2015" name="G3 (Bethesda)">
        <title>Insights into Ongoing Evolution of the Hexachlorocyclohexane Catabolic Pathway from Comparative Genomics of Ten Sphingomonadaceae Strains.</title>
        <authorList>
            <person name="Pearce S.L."/>
            <person name="Oakeshott J.G."/>
            <person name="Pandey G."/>
        </authorList>
    </citation>
    <scope>NUCLEOTIDE SEQUENCE [LARGE SCALE GENOMIC DNA]</scope>
    <source>
        <strain evidence="9 10">LL01</strain>
    </source>
</reference>
<feature type="transmembrane region" description="Helical" evidence="7">
    <location>
        <begin position="309"/>
        <end position="331"/>
    </location>
</feature>
<dbReference type="InterPro" id="IPR001958">
    <property type="entry name" value="Tet-R_TetA/multi-R_MdtG-like"/>
</dbReference>
<dbReference type="GO" id="GO:0022857">
    <property type="term" value="F:transmembrane transporter activity"/>
    <property type="evidence" value="ECO:0007669"/>
    <property type="project" value="InterPro"/>
</dbReference>
<dbReference type="GO" id="GO:0005886">
    <property type="term" value="C:plasma membrane"/>
    <property type="evidence" value="ECO:0007669"/>
    <property type="project" value="UniProtKB-SubCell"/>
</dbReference>
<dbReference type="SUPFAM" id="SSF103473">
    <property type="entry name" value="MFS general substrate transporter"/>
    <property type="match status" value="1"/>
</dbReference>
<keyword evidence="5 7" id="KW-1133">Transmembrane helix</keyword>
<evidence type="ECO:0000256" key="6">
    <source>
        <dbReference type="ARBA" id="ARBA00023136"/>
    </source>
</evidence>
<protein>
    <recommendedName>
        <fullName evidence="8">Major facilitator superfamily (MFS) profile domain-containing protein</fullName>
    </recommendedName>
</protein>
<feature type="transmembrane region" description="Helical" evidence="7">
    <location>
        <begin position="90"/>
        <end position="110"/>
    </location>
</feature>
<dbReference type="PRINTS" id="PR01035">
    <property type="entry name" value="TCRTETA"/>
</dbReference>
<comment type="subcellular location">
    <subcellularLocation>
        <location evidence="1">Cell membrane</location>
        <topology evidence="1">Multi-pass membrane protein</topology>
    </subcellularLocation>
</comment>
<evidence type="ECO:0000256" key="1">
    <source>
        <dbReference type="ARBA" id="ARBA00004651"/>
    </source>
</evidence>
<evidence type="ECO:0000256" key="3">
    <source>
        <dbReference type="ARBA" id="ARBA00022475"/>
    </source>
</evidence>
<evidence type="ECO:0000256" key="5">
    <source>
        <dbReference type="ARBA" id="ARBA00022989"/>
    </source>
</evidence>
<feature type="transmembrane region" description="Helical" evidence="7">
    <location>
        <begin position="62"/>
        <end position="83"/>
    </location>
</feature>